<proteinExistence type="predicted"/>
<evidence type="ECO:0000256" key="1">
    <source>
        <dbReference type="ARBA" id="ARBA00022694"/>
    </source>
</evidence>
<evidence type="ECO:0000256" key="3">
    <source>
        <dbReference type="ARBA" id="ARBA00022759"/>
    </source>
</evidence>
<dbReference type="OrthoDB" id="9810867at2"/>
<reference evidence="6 7" key="1">
    <citation type="journal article" date="2016" name="Int. J. Syst. Evol. Microbiol.">
        <title>Arsenicitalea aurantiaca gen. nov., sp. nov., a new member of the family Hyphomicrobiaceae, isolated from high-arsenic sediment.</title>
        <authorList>
            <person name="Mu Y."/>
            <person name="Zhou L."/>
            <person name="Zeng X.C."/>
            <person name="Liu L."/>
            <person name="Pan Y."/>
            <person name="Chen X."/>
            <person name="Wang J."/>
            <person name="Li S."/>
            <person name="Li W.J."/>
            <person name="Wang Y."/>
        </authorList>
    </citation>
    <scope>NUCLEOTIDE SEQUENCE [LARGE SCALE GENOMIC DNA]</scope>
    <source>
        <strain evidence="6 7">42-50</strain>
    </source>
</reference>
<dbReference type="PANTHER" id="PTHR33992">
    <property type="entry name" value="RIBONUCLEASE P PROTEIN COMPONENT"/>
    <property type="match status" value="1"/>
</dbReference>
<keyword evidence="2" id="KW-0540">Nuclease</keyword>
<dbReference type="GO" id="GO:0004526">
    <property type="term" value="F:ribonuclease P activity"/>
    <property type="evidence" value="ECO:0007669"/>
    <property type="project" value="InterPro"/>
</dbReference>
<accession>A0A433X2D0</accession>
<comment type="caution">
    <text evidence="6">The sequence shown here is derived from an EMBL/GenBank/DDBJ whole genome shotgun (WGS) entry which is preliminary data.</text>
</comment>
<dbReference type="GO" id="GO:0030677">
    <property type="term" value="C:ribonuclease P complex"/>
    <property type="evidence" value="ECO:0007669"/>
    <property type="project" value="TreeGrafter"/>
</dbReference>
<evidence type="ECO:0000313" key="6">
    <source>
        <dbReference type="EMBL" id="RUT28249.1"/>
    </source>
</evidence>
<keyword evidence="3" id="KW-0255">Endonuclease</keyword>
<evidence type="ECO:0000313" key="7">
    <source>
        <dbReference type="Proteomes" id="UP000281547"/>
    </source>
</evidence>
<dbReference type="GO" id="GO:0000049">
    <property type="term" value="F:tRNA binding"/>
    <property type="evidence" value="ECO:0007669"/>
    <property type="project" value="InterPro"/>
</dbReference>
<dbReference type="InterPro" id="IPR014721">
    <property type="entry name" value="Ribsml_uS5_D2-typ_fold_subgr"/>
</dbReference>
<keyword evidence="4" id="KW-0378">Hydrolase</keyword>
<dbReference type="SUPFAM" id="SSF54211">
    <property type="entry name" value="Ribosomal protein S5 domain 2-like"/>
    <property type="match status" value="1"/>
</dbReference>
<evidence type="ECO:0000256" key="2">
    <source>
        <dbReference type="ARBA" id="ARBA00022722"/>
    </source>
</evidence>
<evidence type="ECO:0000256" key="5">
    <source>
        <dbReference type="ARBA" id="ARBA00022884"/>
    </source>
</evidence>
<protein>
    <submittedName>
        <fullName evidence="6">Ribonuclease P protein component</fullName>
    </submittedName>
</protein>
<dbReference type="AlphaFoldDB" id="A0A433X2D0"/>
<keyword evidence="1" id="KW-0819">tRNA processing</keyword>
<keyword evidence="7" id="KW-1185">Reference proteome</keyword>
<keyword evidence="5" id="KW-0694">RNA-binding</keyword>
<dbReference type="InterPro" id="IPR020568">
    <property type="entry name" value="Ribosomal_Su5_D2-typ_SF"/>
</dbReference>
<organism evidence="6 7">
    <name type="scientific">Arsenicitalea aurantiaca</name>
    <dbReference type="NCBI Taxonomy" id="1783274"/>
    <lineage>
        <taxon>Bacteria</taxon>
        <taxon>Pseudomonadati</taxon>
        <taxon>Pseudomonadota</taxon>
        <taxon>Alphaproteobacteria</taxon>
        <taxon>Hyphomicrobiales</taxon>
        <taxon>Devosiaceae</taxon>
        <taxon>Arsenicitalea</taxon>
    </lineage>
</organism>
<dbReference type="Proteomes" id="UP000281547">
    <property type="component" value="Unassembled WGS sequence"/>
</dbReference>
<name>A0A433X2D0_9HYPH</name>
<dbReference type="PANTHER" id="PTHR33992:SF1">
    <property type="entry name" value="RIBONUCLEASE P PROTEIN COMPONENT"/>
    <property type="match status" value="1"/>
</dbReference>
<dbReference type="Pfam" id="PF00825">
    <property type="entry name" value="Ribonuclease_P"/>
    <property type="match status" value="1"/>
</dbReference>
<evidence type="ECO:0000256" key="4">
    <source>
        <dbReference type="ARBA" id="ARBA00022801"/>
    </source>
</evidence>
<dbReference type="EMBL" id="RZNJ01000009">
    <property type="protein sequence ID" value="RUT28249.1"/>
    <property type="molecule type" value="Genomic_DNA"/>
</dbReference>
<gene>
    <name evidence="6" type="ORF">EMQ25_17690</name>
</gene>
<sequence length="117" mass="12735">MKRREFLRAARGSRAGRAGFSLQAIAGAAEVPGLGFTVTRKTGNSPERSRIKRRLRAASEACSSQFRPHHDYVLIGRREALTVPFEALVEGLSGAIARVHAGKAQSQRPPGNRNETQ</sequence>
<dbReference type="GO" id="GO:0042781">
    <property type="term" value="F:3'-tRNA processing endoribonuclease activity"/>
    <property type="evidence" value="ECO:0007669"/>
    <property type="project" value="TreeGrafter"/>
</dbReference>
<dbReference type="Gene3D" id="3.30.230.10">
    <property type="match status" value="1"/>
</dbReference>
<dbReference type="InterPro" id="IPR000100">
    <property type="entry name" value="RNase_P"/>
</dbReference>